<evidence type="ECO:0000256" key="2">
    <source>
        <dbReference type="ARBA" id="ARBA00022801"/>
    </source>
</evidence>
<feature type="binding site" evidence="3">
    <location>
        <position position="8"/>
    </location>
    <ligand>
        <name>a divalent metal cation</name>
        <dbReference type="ChEBI" id="CHEBI:60240"/>
        <label>1</label>
    </ligand>
</feature>
<dbReference type="PANTHER" id="PTHR46124">
    <property type="entry name" value="D-AMINOACYL-TRNA DEACYLASE"/>
    <property type="match status" value="1"/>
</dbReference>
<dbReference type="PROSITE" id="PS01091">
    <property type="entry name" value="TATD_3"/>
    <property type="match status" value="1"/>
</dbReference>
<accession>A0A1H9WKK8</accession>
<evidence type="ECO:0000256" key="1">
    <source>
        <dbReference type="ARBA" id="ARBA00022723"/>
    </source>
</evidence>
<dbReference type="InterPro" id="IPR015991">
    <property type="entry name" value="TatD/YcfH-like"/>
</dbReference>
<feature type="binding site" evidence="3">
    <location>
        <position position="129"/>
    </location>
    <ligand>
        <name>a divalent metal cation</name>
        <dbReference type="ChEBI" id="CHEBI:60240"/>
        <label>2</label>
    </ligand>
</feature>
<dbReference type="InterPro" id="IPR018228">
    <property type="entry name" value="DNase_TatD-rel_CS"/>
</dbReference>
<dbReference type="RefSeq" id="WP_074758382.1">
    <property type="nucleotide sequence ID" value="NZ_FOGJ01000031.1"/>
</dbReference>
<dbReference type="AlphaFoldDB" id="A0A1H9WKK8"/>
<dbReference type="Pfam" id="PF01026">
    <property type="entry name" value="TatD_DNase"/>
    <property type="match status" value="1"/>
</dbReference>
<dbReference type="PIRSF" id="PIRSF005902">
    <property type="entry name" value="DNase_TatD"/>
    <property type="match status" value="1"/>
</dbReference>
<dbReference type="NCBIfam" id="TIGR00010">
    <property type="entry name" value="YchF/TatD family DNA exonuclease"/>
    <property type="match status" value="1"/>
</dbReference>
<feature type="binding site" evidence="3">
    <location>
        <position position="154"/>
    </location>
    <ligand>
        <name>a divalent metal cation</name>
        <dbReference type="ChEBI" id="CHEBI:60240"/>
        <label>2</label>
    </ligand>
</feature>
<dbReference type="GO" id="GO:0004536">
    <property type="term" value="F:DNA nuclease activity"/>
    <property type="evidence" value="ECO:0007669"/>
    <property type="project" value="InterPro"/>
</dbReference>
<sequence length="257" mass="29086">MIFDTHAHYDDRQFENDRYSLLDSMKEAGIGTIVNNAADLESVETSLELAHRYDFVYAAVGVHPENAYELDDSKLLWLRDKSHDPKAVAIGEIGLDYHYPDNPDRDTQIKWFRAQLCLALEEKLPVVIHSRDAAADTMEIMKEAASKGIVADIHCYSYSPDQALEYVKMGFYIGVGGVVTFKNGKKLKQTVDKIPLDRILLETDCPYMAPEPFRGSRNSSVYLPYVVKAISDIKGVTPQEVIDITEQNARRFYGIRS</sequence>
<dbReference type="InterPro" id="IPR001130">
    <property type="entry name" value="TatD-like"/>
</dbReference>
<feature type="binding site" evidence="3">
    <location>
        <position position="204"/>
    </location>
    <ligand>
        <name>a divalent metal cation</name>
        <dbReference type="ChEBI" id="CHEBI:60240"/>
        <label>1</label>
    </ligand>
</feature>
<reference evidence="4 5" key="1">
    <citation type="submission" date="2016-10" db="EMBL/GenBank/DDBJ databases">
        <authorList>
            <person name="de Groot N.N."/>
        </authorList>
    </citation>
    <scope>NUCLEOTIDE SEQUENCE [LARGE SCALE GENOMIC DNA]</scope>
    <source>
        <strain evidence="4 5">AR40</strain>
    </source>
</reference>
<gene>
    <name evidence="4" type="ORF">SAMN04487884_13123</name>
</gene>
<organism evidence="4 5">
    <name type="scientific">Butyrivibrio fibrisolvens</name>
    <dbReference type="NCBI Taxonomy" id="831"/>
    <lineage>
        <taxon>Bacteria</taxon>
        <taxon>Bacillati</taxon>
        <taxon>Bacillota</taxon>
        <taxon>Clostridia</taxon>
        <taxon>Lachnospirales</taxon>
        <taxon>Lachnospiraceae</taxon>
        <taxon>Butyrivibrio</taxon>
    </lineage>
</organism>
<dbReference type="GO" id="GO:0046872">
    <property type="term" value="F:metal ion binding"/>
    <property type="evidence" value="ECO:0007669"/>
    <property type="project" value="UniProtKB-KW"/>
</dbReference>
<dbReference type="PANTHER" id="PTHR46124:SF2">
    <property type="entry name" value="D-AMINOACYL-TRNA DEACYLASE"/>
    <property type="match status" value="1"/>
</dbReference>
<dbReference type="GO" id="GO:0016788">
    <property type="term" value="F:hydrolase activity, acting on ester bonds"/>
    <property type="evidence" value="ECO:0007669"/>
    <property type="project" value="InterPro"/>
</dbReference>
<name>A0A1H9WKK8_BUTFI</name>
<keyword evidence="2" id="KW-0378">Hydrolase</keyword>
<keyword evidence="1 3" id="KW-0479">Metal-binding</keyword>
<dbReference type="SUPFAM" id="SSF51556">
    <property type="entry name" value="Metallo-dependent hydrolases"/>
    <property type="match status" value="1"/>
</dbReference>
<dbReference type="OrthoDB" id="9810005at2"/>
<dbReference type="InterPro" id="IPR032466">
    <property type="entry name" value="Metal_Hydrolase"/>
</dbReference>
<dbReference type="Proteomes" id="UP000182584">
    <property type="component" value="Unassembled WGS sequence"/>
</dbReference>
<feature type="binding site" evidence="3">
    <location>
        <position position="6"/>
    </location>
    <ligand>
        <name>a divalent metal cation</name>
        <dbReference type="ChEBI" id="CHEBI:60240"/>
        <label>1</label>
    </ligand>
</feature>
<dbReference type="CDD" id="cd01310">
    <property type="entry name" value="TatD_DNAse"/>
    <property type="match status" value="1"/>
</dbReference>
<proteinExistence type="predicted"/>
<dbReference type="Gene3D" id="3.20.20.140">
    <property type="entry name" value="Metal-dependent hydrolases"/>
    <property type="match status" value="1"/>
</dbReference>
<dbReference type="FunFam" id="3.20.20.140:FF:000005">
    <property type="entry name" value="TatD family hydrolase"/>
    <property type="match status" value="1"/>
</dbReference>
<evidence type="ECO:0000313" key="5">
    <source>
        <dbReference type="Proteomes" id="UP000182584"/>
    </source>
</evidence>
<evidence type="ECO:0000313" key="4">
    <source>
        <dbReference type="EMBL" id="SES34472.1"/>
    </source>
</evidence>
<feature type="binding site" evidence="3">
    <location>
        <position position="92"/>
    </location>
    <ligand>
        <name>a divalent metal cation</name>
        <dbReference type="ChEBI" id="CHEBI:60240"/>
        <label>1</label>
    </ligand>
</feature>
<evidence type="ECO:0000256" key="3">
    <source>
        <dbReference type="PIRSR" id="PIRSR005902-1"/>
    </source>
</evidence>
<dbReference type="EMBL" id="FOGJ01000031">
    <property type="protein sequence ID" value="SES34472.1"/>
    <property type="molecule type" value="Genomic_DNA"/>
</dbReference>
<protein>
    <submittedName>
        <fullName evidence="4">TatD DNase family protein</fullName>
    </submittedName>
</protein>
<dbReference type="eggNOG" id="COG0084">
    <property type="taxonomic scope" value="Bacteria"/>
</dbReference>